<feature type="domain" description="Agenet-like" evidence="17">
    <location>
        <begin position="65"/>
        <end position="114"/>
    </location>
</feature>
<evidence type="ECO:0000256" key="6">
    <source>
        <dbReference type="ARBA" id="ARBA00022491"/>
    </source>
</evidence>
<evidence type="ECO:0000256" key="1">
    <source>
        <dbReference type="ARBA" id="ARBA00004210"/>
    </source>
</evidence>
<keyword evidence="13" id="KW-0687">Ribonucleoprotein</keyword>
<evidence type="ECO:0000256" key="15">
    <source>
        <dbReference type="PROSITE-ProRule" id="PRU00117"/>
    </source>
</evidence>
<name>A0A814GUY0_9BILA</name>
<reference evidence="18" key="1">
    <citation type="submission" date="2021-02" db="EMBL/GenBank/DDBJ databases">
        <authorList>
            <person name="Nowell W R."/>
        </authorList>
    </citation>
    <scope>NUCLEOTIDE SEQUENCE</scope>
    <source>
        <strain evidence="18">Ploen Becks lab</strain>
    </source>
</reference>
<evidence type="ECO:0000256" key="5">
    <source>
        <dbReference type="ARBA" id="ARBA00022490"/>
    </source>
</evidence>
<dbReference type="PANTHER" id="PTHR10603">
    <property type="entry name" value="FRAGILE X MENTAL RETARDATION SYNDROME-RELATED PROTEIN"/>
    <property type="match status" value="1"/>
</dbReference>
<keyword evidence="8" id="KW-0810">Translation regulation</keyword>
<keyword evidence="11" id="KW-0770">Synapse</keyword>
<dbReference type="PROSITE" id="PS51641">
    <property type="entry name" value="AGENET_LIKE"/>
    <property type="match status" value="1"/>
</dbReference>
<organism evidence="18 19">
    <name type="scientific">Brachionus calyciflorus</name>
    <dbReference type="NCBI Taxonomy" id="104777"/>
    <lineage>
        <taxon>Eukaryota</taxon>
        <taxon>Metazoa</taxon>
        <taxon>Spiralia</taxon>
        <taxon>Gnathifera</taxon>
        <taxon>Rotifera</taxon>
        <taxon>Eurotatoria</taxon>
        <taxon>Monogononta</taxon>
        <taxon>Pseudotrocha</taxon>
        <taxon>Ploima</taxon>
        <taxon>Brachionidae</taxon>
        <taxon>Brachionus</taxon>
    </lineage>
</organism>
<dbReference type="GO" id="GO:0043488">
    <property type="term" value="P:regulation of mRNA stability"/>
    <property type="evidence" value="ECO:0007669"/>
    <property type="project" value="TreeGrafter"/>
</dbReference>
<dbReference type="InterPro" id="IPR036612">
    <property type="entry name" value="KH_dom_type_1_sf"/>
</dbReference>
<dbReference type="GO" id="GO:1990904">
    <property type="term" value="C:ribonucleoprotein complex"/>
    <property type="evidence" value="ECO:0007669"/>
    <property type="project" value="UniProtKB-KW"/>
</dbReference>
<dbReference type="FunFam" id="3.30.1370.10:FF:000054">
    <property type="entry name" value="Fragile X mental retardation protein 1"/>
    <property type="match status" value="1"/>
</dbReference>
<dbReference type="GO" id="GO:0003730">
    <property type="term" value="F:mRNA 3'-UTR binding"/>
    <property type="evidence" value="ECO:0007669"/>
    <property type="project" value="TreeGrafter"/>
</dbReference>
<dbReference type="GO" id="GO:0098793">
    <property type="term" value="C:presynapse"/>
    <property type="evidence" value="ECO:0007669"/>
    <property type="project" value="GOC"/>
</dbReference>
<keyword evidence="10" id="KW-0524">Neurogenesis</keyword>
<dbReference type="CDD" id="cd22425">
    <property type="entry name" value="KH_I_FMR1_FXR_rpt1"/>
    <property type="match status" value="1"/>
</dbReference>
<evidence type="ECO:0000256" key="11">
    <source>
        <dbReference type="ARBA" id="ARBA00023018"/>
    </source>
</evidence>
<dbReference type="AlphaFoldDB" id="A0A814GUY0"/>
<dbReference type="GO" id="GO:0045182">
    <property type="term" value="F:translation regulator activity"/>
    <property type="evidence" value="ECO:0007669"/>
    <property type="project" value="TreeGrafter"/>
</dbReference>
<evidence type="ECO:0000256" key="4">
    <source>
        <dbReference type="ARBA" id="ARBA00006633"/>
    </source>
</evidence>
<protein>
    <recommendedName>
        <fullName evidence="17">Agenet-like domain-containing protein</fullName>
    </recommendedName>
</protein>
<dbReference type="Pfam" id="PF00013">
    <property type="entry name" value="KH_1"/>
    <property type="match status" value="2"/>
</dbReference>
<evidence type="ECO:0000256" key="3">
    <source>
        <dbReference type="ARBA" id="ARBA00004487"/>
    </source>
</evidence>
<feature type="compositionally biased region" description="Basic residues" evidence="16">
    <location>
        <begin position="484"/>
        <end position="493"/>
    </location>
</feature>
<dbReference type="CDD" id="cd22427">
    <property type="entry name" value="KH_I_FMR1_FXR_rpt3"/>
    <property type="match status" value="1"/>
</dbReference>
<accession>A0A814GUY0</accession>
<feature type="region of interest" description="Disordered" evidence="16">
    <location>
        <begin position="383"/>
        <end position="587"/>
    </location>
</feature>
<evidence type="ECO:0000259" key="17">
    <source>
        <dbReference type="PROSITE" id="PS51641"/>
    </source>
</evidence>
<feature type="compositionally biased region" description="Low complexity" evidence="16">
    <location>
        <begin position="554"/>
        <end position="572"/>
    </location>
</feature>
<keyword evidence="19" id="KW-1185">Reference proteome</keyword>
<keyword evidence="12" id="KW-0966">Cell projection</keyword>
<dbReference type="SMART" id="SM00322">
    <property type="entry name" value="KH"/>
    <property type="match status" value="2"/>
</dbReference>
<dbReference type="FunFam" id="3.30.1370.10:FF:000004">
    <property type="entry name" value="Fragile X mental retardation 1, isoform CRA_e"/>
    <property type="match status" value="1"/>
</dbReference>
<feature type="compositionally biased region" description="Low complexity" evidence="16">
    <location>
        <begin position="414"/>
        <end position="443"/>
    </location>
</feature>
<dbReference type="InterPro" id="IPR041560">
    <property type="entry name" value="Tudor_FRM1"/>
</dbReference>
<comment type="similarity">
    <text evidence="4">Belongs to the FMR1 family.</text>
</comment>
<keyword evidence="7" id="KW-0677">Repeat</keyword>
<comment type="caution">
    <text evidence="18">The sequence shown here is derived from an EMBL/GenBank/DDBJ whole genome shotgun (WGS) entry which is preliminary data.</text>
</comment>
<evidence type="ECO:0000256" key="8">
    <source>
        <dbReference type="ARBA" id="ARBA00022845"/>
    </source>
</evidence>
<evidence type="ECO:0000313" key="18">
    <source>
        <dbReference type="EMBL" id="CAF1001722.1"/>
    </source>
</evidence>
<proteinExistence type="inferred from homology"/>
<dbReference type="SUPFAM" id="SSF54791">
    <property type="entry name" value="Eukaryotic type KH-domain (KH-domain type I)"/>
    <property type="match status" value="2"/>
</dbReference>
<dbReference type="OrthoDB" id="424249at2759"/>
<dbReference type="Proteomes" id="UP000663879">
    <property type="component" value="Unassembled WGS sequence"/>
</dbReference>
<dbReference type="GO" id="GO:0045727">
    <property type="term" value="P:positive regulation of translation"/>
    <property type="evidence" value="ECO:0007669"/>
    <property type="project" value="TreeGrafter"/>
</dbReference>
<evidence type="ECO:0000256" key="10">
    <source>
        <dbReference type="ARBA" id="ARBA00022902"/>
    </source>
</evidence>
<dbReference type="GO" id="GO:0010494">
    <property type="term" value="C:cytoplasmic stress granule"/>
    <property type="evidence" value="ECO:0007669"/>
    <property type="project" value="UniProtKB-SubCell"/>
</dbReference>
<dbReference type="GO" id="GO:0043005">
    <property type="term" value="C:neuron projection"/>
    <property type="evidence" value="ECO:0007669"/>
    <property type="project" value="UniProtKB-SubCell"/>
</dbReference>
<dbReference type="PROSITE" id="PS50084">
    <property type="entry name" value="KH_TYPE_1"/>
    <property type="match status" value="2"/>
</dbReference>
<feature type="compositionally biased region" description="Low complexity" evidence="16">
    <location>
        <begin position="505"/>
        <end position="542"/>
    </location>
</feature>
<gene>
    <name evidence="18" type="ORF">OXX778_LOCUS16438</name>
</gene>
<evidence type="ECO:0000256" key="14">
    <source>
        <dbReference type="ARBA" id="ARBA00034103"/>
    </source>
</evidence>
<dbReference type="Gene3D" id="3.30.1370.10">
    <property type="entry name" value="K Homology domain, type 1"/>
    <property type="match status" value="2"/>
</dbReference>
<dbReference type="GO" id="GO:0043204">
    <property type="term" value="C:perikaryon"/>
    <property type="evidence" value="ECO:0007669"/>
    <property type="project" value="UniProtKB-SubCell"/>
</dbReference>
<dbReference type="CDD" id="cd22426">
    <property type="entry name" value="KH_I_FMR1_FXR_rpt2"/>
    <property type="match status" value="1"/>
</dbReference>
<dbReference type="GO" id="GO:0048513">
    <property type="term" value="P:animal organ development"/>
    <property type="evidence" value="ECO:0007669"/>
    <property type="project" value="TreeGrafter"/>
</dbReference>
<evidence type="ECO:0000256" key="13">
    <source>
        <dbReference type="ARBA" id="ARBA00023274"/>
    </source>
</evidence>
<dbReference type="GO" id="GO:0051028">
    <property type="term" value="P:mRNA transport"/>
    <property type="evidence" value="ECO:0007669"/>
    <property type="project" value="TreeGrafter"/>
</dbReference>
<evidence type="ECO:0000256" key="9">
    <source>
        <dbReference type="ARBA" id="ARBA00022884"/>
    </source>
</evidence>
<dbReference type="Pfam" id="PF17904">
    <property type="entry name" value="KH_9"/>
    <property type="match status" value="1"/>
</dbReference>
<dbReference type="GO" id="GO:0099577">
    <property type="term" value="P:regulation of translation at presynapse, modulating synaptic transmission"/>
    <property type="evidence" value="ECO:0007669"/>
    <property type="project" value="TreeGrafter"/>
</dbReference>
<dbReference type="Gene3D" id="2.30.30.140">
    <property type="match status" value="2"/>
</dbReference>
<evidence type="ECO:0000256" key="16">
    <source>
        <dbReference type="SAM" id="MobiDB-lite"/>
    </source>
</evidence>
<dbReference type="GO" id="GO:0007399">
    <property type="term" value="P:nervous system development"/>
    <property type="evidence" value="ECO:0007669"/>
    <property type="project" value="UniProtKB-KW"/>
</dbReference>
<evidence type="ECO:0000256" key="7">
    <source>
        <dbReference type="ARBA" id="ARBA00022737"/>
    </source>
</evidence>
<keyword evidence="5" id="KW-0963">Cytoplasm</keyword>
<dbReference type="GO" id="GO:0005634">
    <property type="term" value="C:nucleus"/>
    <property type="evidence" value="ECO:0007669"/>
    <property type="project" value="TreeGrafter"/>
</dbReference>
<keyword evidence="6" id="KW-0678">Repressor</keyword>
<dbReference type="InterPro" id="IPR004087">
    <property type="entry name" value="KH_dom"/>
</dbReference>
<dbReference type="EMBL" id="CAJNOC010003884">
    <property type="protein sequence ID" value="CAF1001722.1"/>
    <property type="molecule type" value="Genomic_DNA"/>
</dbReference>
<dbReference type="GO" id="GO:0048170">
    <property type="term" value="P:positive regulation of long-term neuronal synaptic plasticity"/>
    <property type="evidence" value="ECO:0007669"/>
    <property type="project" value="TreeGrafter"/>
</dbReference>
<feature type="compositionally biased region" description="Polar residues" evidence="16">
    <location>
        <begin position="383"/>
        <end position="402"/>
    </location>
</feature>
<sequence length="587" mass="66881">MEDYYIEVLGPKGNWCRALLIDFDKEGILVKYNHNIQAPVKFKYAEARLPFSSDVVPNLKPGDECEVLLDGKNEDEPSSWNQAKVKMIKGDFFVVDLKDDNNSEIVSSDRIRSQNNNGHLDENFLHKAEFKVPDDLRELYKSENPSKDFRKVCNAISVYYDSDNHKLSVICDQESGIKRATILSEMHFKTLRQKAMLIRKTNEIAQQIERNRQQQINSKFTEEFSVAKDLMGLAIGSHGSNIQDARKIRGVNSIEIDENTSNFKICGDSLQAVKQARAMLEFSEDTSLVPREYIGKMIGKNGSNIQEIVDKSGVVRVKIEGDTESTTPRDITNQVPFVFVGTVENINNAKLLVEYQIDKLRELDELRKEKILMDEQLKSLMNPSGNFYKANQNSQNGNQTYRGGSESRFDDKNYANNYNRNRYRRNGNGNPNPRYLRNGPNNGTLSETGGDIGNEADFESNFSENDQKSNEEILNGNQNNYKSSRNRNQRYRKTNNDGNNEPDYRLSNSRNRRQNQNGHENSTNSNQKNTENSSSNENLNKTQINNDSRPPAPKGQRNQNRRQQNGKTNGQQVPKSNSVTNGAPESK</sequence>
<dbReference type="InterPro" id="IPR040148">
    <property type="entry name" value="FMR1"/>
</dbReference>
<dbReference type="InterPro" id="IPR040472">
    <property type="entry name" value="FMRP_KH0"/>
</dbReference>
<dbReference type="PANTHER" id="PTHR10603:SF7">
    <property type="entry name" value="FRAGILE X MESSENGER RIBONUCLEOPROTEIN 1 HOMOLOG"/>
    <property type="match status" value="1"/>
</dbReference>
<evidence type="ECO:0000256" key="12">
    <source>
        <dbReference type="ARBA" id="ARBA00023273"/>
    </source>
</evidence>
<comment type="subcellular location">
    <subcellularLocation>
        <location evidence="3">Cell projection</location>
        <location evidence="3">Neuron projection</location>
    </subcellularLocation>
    <subcellularLocation>
        <location evidence="1">Cytoplasm</location>
        <location evidence="1">Stress granule</location>
    </subcellularLocation>
    <subcellularLocation>
        <location evidence="2">Perikaryon</location>
    </subcellularLocation>
    <subcellularLocation>
        <location evidence="14">Synapse</location>
    </subcellularLocation>
</comment>
<feature type="compositionally biased region" description="Polar residues" evidence="16">
    <location>
        <begin position="573"/>
        <end position="587"/>
    </location>
</feature>
<evidence type="ECO:0000256" key="2">
    <source>
        <dbReference type="ARBA" id="ARBA00004484"/>
    </source>
</evidence>
<evidence type="ECO:0000313" key="19">
    <source>
        <dbReference type="Proteomes" id="UP000663879"/>
    </source>
</evidence>
<keyword evidence="9 15" id="KW-0694">RNA-binding</keyword>
<dbReference type="InterPro" id="IPR004088">
    <property type="entry name" value="KH_dom_type_1"/>
</dbReference>